<proteinExistence type="predicted"/>
<sequence length="91" mass="10583">MWTCRALFWLKALSHWLHLKGRSPATDAWLRFANAFAQDVQLKTLGFWELGEGPGWCTRSCSFLTLRCVARLKSFPPFPPSAGFWIYNRVY</sequence>
<feature type="signal peptide" evidence="1">
    <location>
        <begin position="1"/>
        <end position="21"/>
    </location>
</feature>
<reference evidence="2" key="1">
    <citation type="submission" date="2025-08" db="UniProtKB">
        <authorList>
            <consortium name="Ensembl"/>
        </authorList>
    </citation>
    <scope>IDENTIFICATION</scope>
</reference>
<dbReference type="GeneTree" id="ENSGT01030000234871"/>
<protein>
    <recommendedName>
        <fullName evidence="4">Secreted protein</fullName>
    </recommendedName>
</protein>
<evidence type="ECO:0000313" key="2">
    <source>
        <dbReference type="Ensembl" id="ENSXCOP00000022609.1"/>
    </source>
</evidence>
<dbReference type="Proteomes" id="UP000261380">
    <property type="component" value="Unplaced"/>
</dbReference>
<evidence type="ECO:0000256" key="1">
    <source>
        <dbReference type="SAM" id="SignalP"/>
    </source>
</evidence>
<keyword evidence="3" id="KW-1185">Reference proteome</keyword>
<feature type="chain" id="PRO_5017268710" description="Secreted protein" evidence="1">
    <location>
        <begin position="22"/>
        <end position="91"/>
    </location>
</feature>
<dbReference type="AlphaFoldDB" id="A0A3B5MSY2"/>
<dbReference type="Ensembl" id="ENSXCOT00000022885.1">
    <property type="protein sequence ID" value="ENSXCOP00000022609.1"/>
    <property type="gene ID" value="ENSXCOG00000016899.1"/>
</dbReference>
<reference evidence="2" key="2">
    <citation type="submission" date="2025-09" db="UniProtKB">
        <authorList>
            <consortium name="Ensembl"/>
        </authorList>
    </citation>
    <scope>IDENTIFICATION</scope>
</reference>
<name>A0A3B5MSY2_9TELE</name>
<evidence type="ECO:0008006" key="4">
    <source>
        <dbReference type="Google" id="ProtNLM"/>
    </source>
</evidence>
<organism evidence="2 3">
    <name type="scientific">Xiphophorus couchianus</name>
    <name type="common">Monterrey platyfish</name>
    <dbReference type="NCBI Taxonomy" id="32473"/>
    <lineage>
        <taxon>Eukaryota</taxon>
        <taxon>Metazoa</taxon>
        <taxon>Chordata</taxon>
        <taxon>Craniata</taxon>
        <taxon>Vertebrata</taxon>
        <taxon>Euteleostomi</taxon>
        <taxon>Actinopterygii</taxon>
        <taxon>Neopterygii</taxon>
        <taxon>Teleostei</taxon>
        <taxon>Neoteleostei</taxon>
        <taxon>Acanthomorphata</taxon>
        <taxon>Ovalentaria</taxon>
        <taxon>Atherinomorphae</taxon>
        <taxon>Cyprinodontiformes</taxon>
        <taxon>Poeciliidae</taxon>
        <taxon>Poeciliinae</taxon>
        <taxon>Xiphophorus</taxon>
    </lineage>
</organism>
<evidence type="ECO:0000313" key="3">
    <source>
        <dbReference type="Proteomes" id="UP000261380"/>
    </source>
</evidence>
<accession>A0A3B5MSY2</accession>
<keyword evidence="1" id="KW-0732">Signal</keyword>